<gene>
    <name evidence="7" type="ORF">BSR29_07645</name>
</gene>
<proteinExistence type="predicted"/>
<protein>
    <recommendedName>
        <fullName evidence="6">Histidine kinase/HSP90-like ATPase domain-containing protein</fullName>
    </recommendedName>
</protein>
<dbReference type="InterPro" id="IPR003594">
    <property type="entry name" value="HATPase_dom"/>
</dbReference>
<keyword evidence="5" id="KW-1133">Transmembrane helix</keyword>
<dbReference type="PANTHER" id="PTHR24421:SF61">
    <property type="entry name" value="OXYGEN SENSOR HISTIDINE KINASE NREB"/>
    <property type="match status" value="1"/>
</dbReference>
<evidence type="ECO:0000256" key="4">
    <source>
        <dbReference type="SAM" id="MobiDB-lite"/>
    </source>
</evidence>
<dbReference type="EMBL" id="MQSV01000006">
    <property type="protein sequence ID" value="OKL46121.1"/>
    <property type="molecule type" value="Genomic_DNA"/>
</dbReference>
<dbReference type="AlphaFoldDB" id="A0A1Q5PJK1"/>
<keyword evidence="3" id="KW-0902">Two-component regulatory system</keyword>
<evidence type="ECO:0000313" key="8">
    <source>
        <dbReference type="Proteomes" id="UP000186785"/>
    </source>
</evidence>
<dbReference type="GO" id="GO:0000160">
    <property type="term" value="P:phosphorelay signal transduction system"/>
    <property type="evidence" value="ECO:0007669"/>
    <property type="project" value="UniProtKB-KW"/>
</dbReference>
<evidence type="ECO:0000256" key="2">
    <source>
        <dbReference type="ARBA" id="ARBA00022777"/>
    </source>
</evidence>
<keyword evidence="5" id="KW-0812">Transmembrane</keyword>
<sequence>MKARQGTYIKPTERRVPGWIPPTSTPASREPRGRWAGFGAPAGKSRRGGSPASGHAPNGPLAAPLQQNAPTGSQLAAAEASRGRNDNLIGMLSLAAGALALAVYLTERFDGIWHYGIPAGLVIILGTWLVWLNIGRKKINWSLAALGATYVTAGILGIFAPWDSFRQLAQILLSVLLILIALVLLALPLWATIRAQLAHAESEEIKERERADLAAHLHDSVLQTLALIQAHPEDPQRVAALARREERQLRTWLYGNPTKGASLSVQQLVEEQAAEVEDRFNLKVEVVVTGDRPAGQQGENISALLREALTNAAKHGEPPISVYVECGREFEAFIKDHGPGFELADLEQVPGDRHGVRDSLVKRAQRAGGEVRFRKLASGTEVSIRLPWVIDKAEGKN</sequence>
<evidence type="ECO:0000256" key="5">
    <source>
        <dbReference type="SAM" id="Phobius"/>
    </source>
</evidence>
<evidence type="ECO:0000256" key="1">
    <source>
        <dbReference type="ARBA" id="ARBA00022679"/>
    </source>
</evidence>
<keyword evidence="2" id="KW-0418">Kinase</keyword>
<keyword evidence="1" id="KW-0808">Transferase</keyword>
<feature type="transmembrane region" description="Helical" evidence="5">
    <location>
        <begin position="168"/>
        <end position="190"/>
    </location>
</feature>
<reference evidence="7 8" key="1">
    <citation type="submission" date="2016-11" db="EMBL/GenBank/DDBJ databases">
        <title>Actinomyces gypaetusis sp. nov. isolated from the vulture Gypaetus barbatus in Qinghai Tibet Plateau China.</title>
        <authorList>
            <person name="Meng X."/>
        </authorList>
    </citation>
    <scope>NUCLEOTIDE SEQUENCE [LARGE SCALE GENOMIC DNA]</scope>
    <source>
        <strain evidence="7 8">VUL4_2</strain>
    </source>
</reference>
<feature type="transmembrane region" description="Helical" evidence="5">
    <location>
        <begin position="112"/>
        <end position="131"/>
    </location>
</feature>
<dbReference type="SUPFAM" id="SSF55874">
    <property type="entry name" value="ATPase domain of HSP90 chaperone/DNA topoisomerase II/histidine kinase"/>
    <property type="match status" value="1"/>
</dbReference>
<evidence type="ECO:0000256" key="3">
    <source>
        <dbReference type="ARBA" id="ARBA00023012"/>
    </source>
</evidence>
<dbReference type="RefSeq" id="WP_073709717.1">
    <property type="nucleotide sequence ID" value="NZ_MQSV01000006.1"/>
</dbReference>
<feature type="transmembrane region" description="Helical" evidence="5">
    <location>
        <begin position="88"/>
        <end position="106"/>
    </location>
</feature>
<organism evidence="7 8">
    <name type="scientific">Boudabousia liubingyangii</name>
    <dbReference type="NCBI Taxonomy" id="1921764"/>
    <lineage>
        <taxon>Bacteria</taxon>
        <taxon>Bacillati</taxon>
        <taxon>Actinomycetota</taxon>
        <taxon>Actinomycetes</taxon>
        <taxon>Actinomycetales</taxon>
        <taxon>Actinomycetaceae</taxon>
        <taxon>Boudabousia</taxon>
    </lineage>
</organism>
<dbReference type="OrthoDB" id="3534856at2"/>
<dbReference type="Pfam" id="PF02518">
    <property type="entry name" value="HATPase_c"/>
    <property type="match status" value="1"/>
</dbReference>
<feature type="region of interest" description="Disordered" evidence="4">
    <location>
        <begin position="1"/>
        <end position="77"/>
    </location>
</feature>
<keyword evidence="8" id="KW-1185">Reference proteome</keyword>
<evidence type="ECO:0000259" key="6">
    <source>
        <dbReference type="Pfam" id="PF02518"/>
    </source>
</evidence>
<dbReference type="STRING" id="1921764.BSR28_06900"/>
<keyword evidence="5" id="KW-0472">Membrane</keyword>
<comment type="caution">
    <text evidence="7">The sequence shown here is derived from an EMBL/GenBank/DDBJ whole genome shotgun (WGS) entry which is preliminary data.</text>
</comment>
<dbReference type="PANTHER" id="PTHR24421">
    <property type="entry name" value="NITRATE/NITRITE SENSOR PROTEIN NARX-RELATED"/>
    <property type="match status" value="1"/>
</dbReference>
<name>A0A1Q5PJK1_9ACTO</name>
<feature type="transmembrane region" description="Helical" evidence="5">
    <location>
        <begin position="143"/>
        <end position="162"/>
    </location>
</feature>
<dbReference type="GO" id="GO:0016301">
    <property type="term" value="F:kinase activity"/>
    <property type="evidence" value="ECO:0007669"/>
    <property type="project" value="UniProtKB-KW"/>
</dbReference>
<dbReference type="Proteomes" id="UP000186785">
    <property type="component" value="Unassembled WGS sequence"/>
</dbReference>
<evidence type="ECO:0000313" key="7">
    <source>
        <dbReference type="EMBL" id="OKL46121.1"/>
    </source>
</evidence>
<dbReference type="InterPro" id="IPR036890">
    <property type="entry name" value="HATPase_C_sf"/>
</dbReference>
<dbReference type="InterPro" id="IPR050482">
    <property type="entry name" value="Sensor_HK_TwoCompSys"/>
</dbReference>
<feature type="compositionally biased region" description="Polar residues" evidence="4">
    <location>
        <begin position="65"/>
        <end position="74"/>
    </location>
</feature>
<feature type="domain" description="Histidine kinase/HSP90-like ATPase" evidence="6">
    <location>
        <begin position="301"/>
        <end position="387"/>
    </location>
</feature>
<accession>A0A1Q5PJK1</accession>
<dbReference type="Gene3D" id="3.30.565.10">
    <property type="entry name" value="Histidine kinase-like ATPase, C-terminal domain"/>
    <property type="match status" value="1"/>
</dbReference>